<accession>A0AAD4RC61</accession>
<dbReference type="SUPFAM" id="SSF53335">
    <property type="entry name" value="S-adenosyl-L-methionine-dependent methyltransferases"/>
    <property type="match status" value="1"/>
</dbReference>
<dbReference type="Proteomes" id="UP001201812">
    <property type="component" value="Unassembled WGS sequence"/>
</dbReference>
<proteinExistence type="predicted"/>
<keyword evidence="1" id="KW-0812">Transmembrane</keyword>
<evidence type="ECO:0000313" key="3">
    <source>
        <dbReference type="EMBL" id="KAI1725974.1"/>
    </source>
</evidence>
<evidence type="ECO:0000259" key="2">
    <source>
        <dbReference type="Pfam" id="PF08241"/>
    </source>
</evidence>
<sequence>MNRDKIINTLLFSFFLSLPVIYYYRKDLTEYLSSNRWKYRHVLTWPRLAILGRFEESRLAHKFLRNLSGIEIGASAHNPFGLNTKNVDFTLSNSTIFKLEEKYMTGTFAKVDVVASGDDLPFPDGSQDFVISAHVIEHFYDPIKAIKEWLRVVRPEGFVFIIAPHKLRTFDRYRNRTTLDELLDRHAHPNPPLPDDHRHYTVWITEDLLELCNFFKWKVVAWQDSDDKVGNGFTVIIQKE</sequence>
<keyword evidence="1" id="KW-1133">Transmembrane helix</keyword>
<dbReference type="Pfam" id="PF08241">
    <property type="entry name" value="Methyltransf_11"/>
    <property type="match status" value="1"/>
</dbReference>
<feature type="transmembrane region" description="Helical" evidence="1">
    <location>
        <begin position="6"/>
        <end position="24"/>
    </location>
</feature>
<dbReference type="InterPro" id="IPR029063">
    <property type="entry name" value="SAM-dependent_MTases_sf"/>
</dbReference>
<dbReference type="Gene3D" id="3.40.50.150">
    <property type="entry name" value="Vaccinia Virus protein VP39"/>
    <property type="match status" value="1"/>
</dbReference>
<keyword evidence="3" id="KW-0808">Transferase</keyword>
<organism evidence="3 4">
    <name type="scientific">Ditylenchus destructor</name>
    <dbReference type="NCBI Taxonomy" id="166010"/>
    <lineage>
        <taxon>Eukaryota</taxon>
        <taxon>Metazoa</taxon>
        <taxon>Ecdysozoa</taxon>
        <taxon>Nematoda</taxon>
        <taxon>Chromadorea</taxon>
        <taxon>Rhabditida</taxon>
        <taxon>Tylenchina</taxon>
        <taxon>Tylenchomorpha</taxon>
        <taxon>Sphaerularioidea</taxon>
        <taxon>Anguinidae</taxon>
        <taxon>Anguininae</taxon>
        <taxon>Ditylenchus</taxon>
    </lineage>
</organism>
<dbReference type="AlphaFoldDB" id="A0AAD4RC61"/>
<keyword evidence="1" id="KW-0472">Membrane</keyword>
<gene>
    <name evidence="3" type="ORF">DdX_02666</name>
</gene>
<protein>
    <submittedName>
        <fullName evidence="3">Methyltransferase domain-containing protein</fullName>
    </submittedName>
</protein>
<evidence type="ECO:0000256" key="1">
    <source>
        <dbReference type="SAM" id="Phobius"/>
    </source>
</evidence>
<feature type="domain" description="Methyltransferase type 11" evidence="2">
    <location>
        <begin position="113"/>
        <end position="161"/>
    </location>
</feature>
<evidence type="ECO:0000313" key="4">
    <source>
        <dbReference type="Proteomes" id="UP001201812"/>
    </source>
</evidence>
<dbReference type="GO" id="GO:0032259">
    <property type="term" value="P:methylation"/>
    <property type="evidence" value="ECO:0007669"/>
    <property type="project" value="UniProtKB-KW"/>
</dbReference>
<comment type="caution">
    <text evidence="3">The sequence shown here is derived from an EMBL/GenBank/DDBJ whole genome shotgun (WGS) entry which is preliminary data.</text>
</comment>
<reference evidence="3" key="1">
    <citation type="submission" date="2022-01" db="EMBL/GenBank/DDBJ databases">
        <title>Genome Sequence Resource for Two Populations of Ditylenchus destructor, the Migratory Endoparasitic Phytonematode.</title>
        <authorList>
            <person name="Zhang H."/>
            <person name="Lin R."/>
            <person name="Xie B."/>
        </authorList>
    </citation>
    <scope>NUCLEOTIDE SEQUENCE</scope>
    <source>
        <strain evidence="3">BazhouSP</strain>
    </source>
</reference>
<dbReference type="EMBL" id="JAKKPZ010000002">
    <property type="protein sequence ID" value="KAI1725974.1"/>
    <property type="molecule type" value="Genomic_DNA"/>
</dbReference>
<dbReference type="InterPro" id="IPR013216">
    <property type="entry name" value="Methyltransf_11"/>
</dbReference>
<dbReference type="GO" id="GO:0008757">
    <property type="term" value="F:S-adenosylmethionine-dependent methyltransferase activity"/>
    <property type="evidence" value="ECO:0007669"/>
    <property type="project" value="InterPro"/>
</dbReference>
<keyword evidence="4" id="KW-1185">Reference proteome</keyword>
<name>A0AAD4RC61_9BILA</name>
<keyword evidence="3" id="KW-0489">Methyltransferase</keyword>